<dbReference type="Gramene" id="PRQ34976">
    <property type="protein sequence ID" value="PRQ34976"/>
    <property type="gene ID" value="RchiOBHm_Chr5g0075011"/>
</dbReference>
<keyword evidence="3" id="KW-1185">Reference proteome</keyword>
<gene>
    <name evidence="2" type="ORF">RchiOBHm_Chr5g0075011</name>
</gene>
<evidence type="ECO:0000313" key="2">
    <source>
        <dbReference type="EMBL" id="PRQ34976.1"/>
    </source>
</evidence>
<name>A0A2P6QLB7_ROSCH</name>
<comment type="caution">
    <text evidence="2">The sequence shown here is derived from an EMBL/GenBank/DDBJ whole genome shotgun (WGS) entry which is preliminary data.</text>
</comment>
<dbReference type="EMBL" id="PDCK01000043">
    <property type="protein sequence ID" value="PRQ34976.1"/>
    <property type="molecule type" value="Genomic_DNA"/>
</dbReference>
<reference evidence="2 3" key="1">
    <citation type="journal article" date="2018" name="Nat. Genet.">
        <title>The Rosa genome provides new insights in the design of modern roses.</title>
        <authorList>
            <person name="Bendahmane M."/>
        </authorList>
    </citation>
    <scope>NUCLEOTIDE SEQUENCE [LARGE SCALE GENOMIC DNA]</scope>
    <source>
        <strain evidence="3">cv. Old Blush</strain>
    </source>
</reference>
<dbReference type="Proteomes" id="UP000238479">
    <property type="component" value="Chromosome 5"/>
</dbReference>
<keyword evidence="1" id="KW-0472">Membrane</keyword>
<proteinExistence type="predicted"/>
<accession>A0A2P6QLB7</accession>
<evidence type="ECO:0000313" key="3">
    <source>
        <dbReference type="Proteomes" id="UP000238479"/>
    </source>
</evidence>
<organism evidence="2 3">
    <name type="scientific">Rosa chinensis</name>
    <name type="common">China rose</name>
    <dbReference type="NCBI Taxonomy" id="74649"/>
    <lineage>
        <taxon>Eukaryota</taxon>
        <taxon>Viridiplantae</taxon>
        <taxon>Streptophyta</taxon>
        <taxon>Embryophyta</taxon>
        <taxon>Tracheophyta</taxon>
        <taxon>Spermatophyta</taxon>
        <taxon>Magnoliopsida</taxon>
        <taxon>eudicotyledons</taxon>
        <taxon>Gunneridae</taxon>
        <taxon>Pentapetalae</taxon>
        <taxon>rosids</taxon>
        <taxon>fabids</taxon>
        <taxon>Rosales</taxon>
        <taxon>Rosaceae</taxon>
        <taxon>Rosoideae</taxon>
        <taxon>Rosoideae incertae sedis</taxon>
        <taxon>Rosa</taxon>
    </lineage>
</organism>
<keyword evidence="1" id="KW-1133">Transmembrane helix</keyword>
<keyword evidence="1" id="KW-0812">Transmembrane</keyword>
<protein>
    <submittedName>
        <fullName evidence="2">Uncharacterized protein</fullName>
    </submittedName>
</protein>
<sequence>MIHCFGISSLALMTSFTDFLLCSPSPDSLMFLLLMFIVAWIYLLKNGRIRNVLFQDLICRWEGN</sequence>
<evidence type="ECO:0000256" key="1">
    <source>
        <dbReference type="SAM" id="Phobius"/>
    </source>
</evidence>
<dbReference type="AlphaFoldDB" id="A0A2P6QLB7"/>
<feature type="transmembrane region" description="Helical" evidence="1">
    <location>
        <begin position="27"/>
        <end position="44"/>
    </location>
</feature>